<keyword evidence="1" id="KW-0812">Transmembrane</keyword>
<evidence type="ECO:0000256" key="1">
    <source>
        <dbReference type="SAM" id="Phobius"/>
    </source>
</evidence>
<dbReference type="Proteomes" id="UP000799092">
    <property type="component" value="Unassembled WGS sequence"/>
</dbReference>
<dbReference type="AlphaFoldDB" id="A0A6A8DFG2"/>
<sequence length="193" mass="22889">MTNTVKKIVIGLVGLFVIVILIMTWFYPYSIFSISKSYSFTPDSVVADEYLKDLNEFKNTYEKDLEELTTDRNIDLTTDRTQYLLPLYEQDWLVSTEPLKMSMEDLDEILFEVKNNRKILLELLGREDYTKEHRQYLINNLESLLSLEEEIIDIKTEKAESLKTLKIQFGNLHGSFVNNFMMFEIFYERFQGE</sequence>
<feature type="transmembrane region" description="Helical" evidence="1">
    <location>
        <begin position="7"/>
        <end position="27"/>
    </location>
</feature>
<evidence type="ECO:0000313" key="2">
    <source>
        <dbReference type="EMBL" id="MRH42589.1"/>
    </source>
</evidence>
<reference evidence="2" key="1">
    <citation type="submission" date="2019-11" db="EMBL/GenBank/DDBJ databases">
        <authorList>
            <person name="Li J."/>
        </authorList>
    </citation>
    <scope>NUCLEOTIDE SEQUENCE</scope>
    <source>
        <strain evidence="2">B6B</strain>
    </source>
</reference>
<gene>
    <name evidence="2" type="ORF">GH741_07815</name>
</gene>
<proteinExistence type="predicted"/>
<name>A0A6A8DFG2_9BACI</name>
<dbReference type="EMBL" id="WJNG01000005">
    <property type="protein sequence ID" value="MRH42589.1"/>
    <property type="molecule type" value="Genomic_DNA"/>
</dbReference>
<organism evidence="2 3">
    <name type="scientific">Aquibacillus halophilus</name>
    <dbReference type="NCBI Taxonomy" id="930132"/>
    <lineage>
        <taxon>Bacteria</taxon>
        <taxon>Bacillati</taxon>
        <taxon>Bacillota</taxon>
        <taxon>Bacilli</taxon>
        <taxon>Bacillales</taxon>
        <taxon>Bacillaceae</taxon>
        <taxon>Aquibacillus</taxon>
    </lineage>
</organism>
<keyword evidence="1" id="KW-1133">Transmembrane helix</keyword>
<dbReference type="OrthoDB" id="2967968at2"/>
<accession>A0A6A8DFG2</accession>
<keyword evidence="1" id="KW-0472">Membrane</keyword>
<comment type="caution">
    <text evidence="2">The sequence shown here is derived from an EMBL/GenBank/DDBJ whole genome shotgun (WGS) entry which is preliminary data.</text>
</comment>
<keyword evidence="3" id="KW-1185">Reference proteome</keyword>
<protein>
    <submittedName>
        <fullName evidence="2">Uncharacterized protein</fullName>
    </submittedName>
</protein>
<evidence type="ECO:0000313" key="3">
    <source>
        <dbReference type="Proteomes" id="UP000799092"/>
    </source>
</evidence>
<dbReference type="RefSeq" id="WP_153736221.1">
    <property type="nucleotide sequence ID" value="NZ_WJNG01000005.1"/>
</dbReference>